<dbReference type="GO" id="GO:0016747">
    <property type="term" value="F:acyltransferase activity, transferring groups other than amino-acyl groups"/>
    <property type="evidence" value="ECO:0007669"/>
    <property type="project" value="InterPro"/>
</dbReference>
<dbReference type="AlphaFoldDB" id="A0AAW9JTX9"/>
<dbReference type="InterPro" id="IPR016181">
    <property type="entry name" value="Acyl_CoA_acyltransferase"/>
</dbReference>
<accession>A0AAW9JTX9</accession>
<dbReference type="Proteomes" id="UP001290462">
    <property type="component" value="Unassembled WGS sequence"/>
</dbReference>
<sequence length="260" mass="28984">MFVKCTAKDEEEILAYLSSRPALNLFIIGDIETYGFDSEDQDIWCYREDDHKISGVLLRYKNNIIPAHEANFSGLEAFIACIKEQKNSRFISGRKEALDQYATAFPEFKKDLSYFAECQKLRMKSLQTDYVTDLEVADIPKYIALQEAAFNHSVVTIDDLEKEIASGSAVIKVIKNQQGELVSGGKIAVESQSSGMIIGIATLESARGNGYGSAVVTSLVEHCHNQKKSACLFFTNPAAGSIYHRLGFVDLDRWVLMQAK</sequence>
<protein>
    <submittedName>
        <fullName evidence="2">GNAT family N-acetyltransferase</fullName>
        <ecNumber evidence="2">2.3.1.-</ecNumber>
    </submittedName>
</protein>
<dbReference type="InterPro" id="IPR000182">
    <property type="entry name" value="GNAT_dom"/>
</dbReference>
<comment type="caution">
    <text evidence="2">The sequence shown here is derived from an EMBL/GenBank/DDBJ whole genome shotgun (WGS) entry which is preliminary data.</text>
</comment>
<evidence type="ECO:0000259" key="1">
    <source>
        <dbReference type="PROSITE" id="PS51186"/>
    </source>
</evidence>
<organism evidence="2 3">
    <name type="scientific">Carnobacterium maltaromaticum</name>
    <name type="common">Carnobacterium piscicola</name>
    <dbReference type="NCBI Taxonomy" id="2751"/>
    <lineage>
        <taxon>Bacteria</taxon>
        <taxon>Bacillati</taxon>
        <taxon>Bacillota</taxon>
        <taxon>Bacilli</taxon>
        <taxon>Lactobacillales</taxon>
        <taxon>Carnobacteriaceae</taxon>
        <taxon>Carnobacterium</taxon>
    </lineage>
</organism>
<proteinExistence type="predicted"/>
<dbReference type="SUPFAM" id="SSF55729">
    <property type="entry name" value="Acyl-CoA N-acyltransferases (Nat)"/>
    <property type="match status" value="1"/>
</dbReference>
<dbReference type="RefSeq" id="WP_056999392.1">
    <property type="nucleotide sequence ID" value="NZ_BJOJ01000046.1"/>
</dbReference>
<dbReference type="EC" id="2.3.1.-" evidence="2"/>
<keyword evidence="2" id="KW-0012">Acyltransferase</keyword>
<dbReference type="PROSITE" id="PS51186">
    <property type="entry name" value="GNAT"/>
    <property type="match status" value="1"/>
</dbReference>
<keyword evidence="2" id="KW-0808">Transferase</keyword>
<feature type="domain" description="N-acetyltransferase" evidence="1">
    <location>
        <begin position="129"/>
        <end position="260"/>
    </location>
</feature>
<dbReference type="Pfam" id="PF00583">
    <property type="entry name" value="Acetyltransf_1"/>
    <property type="match status" value="1"/>
</dbReference>
<evidence type="ECO:0000313" key="3">
    <source>
        <dbReference type="Proteomes" id="UP001290462"/>
    </source>
</evidence>
<dbReference type="EMBL" id="JAVBVO010000003">
    <property type="protein sequence ID" value="MDZ5758973.1"/>
    <property type="molecule type" value="Genomic_DNA"/>
</dbReference>
<evidence type="ECO:0000313" key="2">
    <source>
        <dbReference type="EMBL" id="MDZ5758973.1"/>
    </source>
</evidence>
<gene>
    <name evidence="2" type="ORF">RAK27_09925</name>
</gene>
<dbReference type="Gene3D" id="3.40.630.30">
    <property type="match status" value="1"/>
</dbReference>
<reference evidence="2" key="1">
    <citation type="submission" date="2023-08" db="EMBL/GenBank/DDBJ databases">
        <title>Genomic characterization of piscicolin 126 produced by Carnobacterium maltaromaticum CM22 strain isolated from salmon (Salmo salar).</title>
        <authorList>
            <person name="Gonzalez-Gragera E."/>
            <person name="Garcia-Lopez J.D."/>
            <person name="Teso-Perez C."/>
            <person name="Gimenez-Hernandez I."/>
            <person name="Peralta-Sanchez J.M."/>
            <person name="Valdivia E."/>
            <person name="Montalban-Lopez M."/>
            <person name="Martin-Platero A.M."/>
            <person name="Banos A."/>
            <person name="Martinez-Bueno M."/>
        </authorList>
    </citation>
    <scope>NUCLEOTIDE SEQUENCE</scope>
    <source>
        <strain evidence="2">CM22</strain>
    </source>
</reference>
<name>A0AAW9JTX9_CARML</name>